<sequence>MKRSYSGRIRQDDQTIFHLCFMPVVTLHVSHKNIIIKELPFGSAKLCFNGIFHPSNLRRDAPLSRLCFSFCTIRADTRRKERLMGF</sequence>
<dbReference type="Proteomes" id="UP001283361">
    <property type="component" value="Unassembled WGS sequence"/>
</dbReference>
<evidence type="ECO:0000313" key="2">
    <source>
        <dbReference type="Proteomes" id="UP001283361"/>
    </source>
</evidence>
<protein>
    <submittedName>
        <fullName evidence="1">Uncharacterized protein</fullName>
    </submittedName>
</protein>
<evidence type="ECO:0000313" key="1">
    <source>
        <dbReference type="EMBL" id="KAK3776437.1"/>
    </source>
</evidence>
<accession>A0AAE0ZW38</accession>
<keyword evidence="2" id="KW-1185">Reference proteome</keyword>
<reference evidence="1" key="1">
    <citation type="journal article" date="2023" name="G3 (Bethesda)">
        <title>A reference genome for the long-term kleptoplast-retaining sea slug Elysia crispata morphotype clarki.</title>
        <authorList>
            <person name="Eastman K.E."/>
            <person name="Pendleton A.L."/>
            <person name="Shaikh M.A."/>
            <person name="Suttiyut T."/>
            <person name="Ogas R."/>
            <person name="Tomko P."/>
            <person name="Gavelis G."/>
            <person name="Widhalm J.R."/>
            <person name="Wisecaver J.H."/>
        </authorList>
    </citation>
    <scope>NUCLEOTIDE SEQUENCE</scope>
    <source>
        <strain evidence="1">ECLA1</strain>
    </source>
</reference>
<comment type="caution">
    <text evidence="1">The sequence shown here is derived from an EMBL/GenBank/DDBJ whole genome shotgun (WGS) entry which is preliminary data.</text>
</comment>
<dbReference type="AlphaFoldDB" id="A0AAE0ZW38"/>
<gene>
    <name evidence="1" type="ORF">RRG08_023789</name>
</gene>
<organism evidence="1 2">
    <name type="scientific">Elysia crispata</name>
    <name type="common">lettuce slug</name>
    <dbReference type="NCBI Taxonomy" id="231223"/>
    <lineage>
        <taxon>Eukaryota</taxon>
        <taxon>Metazoa</taxon>
        <taxon>Spiralia</taxon>
        <taxon>Lophotrochozoa</taxon>
        <taxon>Mollusca</taxon>
        <taxon>Gastropoda</taxon>
        <taxon>Heterobranchia</taxon>
        <taxon>Euthyneura</taxon>
        <taxon>Panpulmonata</taxon>
        <taxon>Sacoglossa</taxon>
        <taxon>Placobranchoidea</taxon>
        <taxon>Plakobranchidae</taxon>
        <taxon>Elysia</taxon>
    </lineage>
</organism>
<dbReference type="EMBL" id="JAWDGP010003216">
    <property type="protein sequence ID" value="KAK3776437.1"/>
    <property type="molecule type" value="Genomic_DNA"/>
</dbReference>
<proteinExistence type="predicted"/>
<name>A0AAE0ZW38_9GAST</name>